<comment type="caution">
    <text evidence="2">The sequence shown here is derived from an EMBL/GenBank/DDBJ whole genome shotgun (WGS) entry which is preliminary data.</text>
</comment>
<dbReference type="EMBL" id="JAGKQM010000015">
    <property type="protein sequence ID" value="KAH0879378.1"/>
    <property type="molecule type" value="Genomic_DNA"/>
</dbReference>
<evidence type="ECO:0000256" key="1">
    <source>
        <dbReference type="SAM" id="SignalP"/>
    </source>
</evidence>
<evidence type="ECO:0000313" key="2">
    <source>
        <dbReference type="EMBL" id="KAH0879378.1"/>
    </source>
</evidence>
<feature type="signal peptide" evidence="1">
    <location>
        <begin position="1"/>
        <end position="20"/>
    </location>
</feature>
<protein>
    <recommendedName>
        <fullName evidence="4">NAC domain-containing protein</fullName>
    </recommendedName>
</protein>
<feature type="chain" id="PRO_5045871964" description="NAC domain-containing protein" evidence="1">
    <location>
        <begin position="21"/>
        <end position="489"/>
    </location>
</feature>
<keyword evidence="1" id="KW-0732">Signal</keyword>
<name>A0ABQ7ZGN2_BRANA</name>
<evidence type="ECO:0000313" key="3">
    <source>
        <dbReference type="Proteomes" id="UP000824890"/>
    </source>
</evidence>
<dbReference type="InterPro" id="IPR044799">
    <property type="entry name" value="SOG1-like"/>
</dbReference>
<organism evidence="2 3">
    <name type="scientific">Brassica napus</name>
    <name type="common">Rape</name>
    <dbReference type="NCBI Taxonomy" id="3708"/>
    <lineage>
        <taxon>Eukaryota</taxon>
        <taxon>Viridiplantae</taxon>
        <taxon>Streptophyta</taxon>
        <taxon>Embryophyta</taxon>
        <taxon>Tracheophyta</taxon>
        <taxon>Spermatophyta</taxon>
        <taxon>Magnoliopsida</taxon>
        <taxon>eudicotyledons</taxon>
        <taxon>Gunneridae</taxon>
        <taxon>Pentapetalae</taxon>
        <taxon>rosids</taxon>
        <taxon>malvids</taxon>
        <taxon>Brassicales</taxon>
        <taxon>Brassicaceae</taxon>
        <taxon>Brassiceae</taxon>
        <taxon>Brassica</taxon>
    </lineage>
</organism>
<keyword evidence="3" id="KW-1185">Reference proteome</keyword>
<dbReference type="Proteomes" id="UP000824890">
    <property type="component" value="Unassembled WGS sequence"/>
</dbReference>
<reference evidence="2 3" key="1">
    <citation type="submission" date="2021-05" db="EMBL/GenBank/DDBJ databases">
        <title>Genome Assembly of Synthetic Allotetraploid Brassica napus Reveals Homoeologous Exchanges between Subgenomes.</title>
        <authorList>
            <person name="Davis J.T."/>
        </authorList>
    </citation>
    <scope>NUCLEOTIDE SEQUENCE [LARGE SCALE GENOMIC DNA]</scope>
    <source>
        <strain evidence="3">cv. Da-Ae</strain>
        <tissue evidence="2">Seedling</tissue>
    </source>
</reference>
<dbReference type="SUPFAM" id="SSF101941">
    <property type="entry name" value="NAC domain"/>
    <property type="match status" value="1"/>
</dbReference>
<gene>
    <name evidence="2" type="ORF">HID58_066772</name>
</gene>
<dbReference type="PANTHER" id="PTHR31079:SF9">
    <property type="entry name" value="SUPPRESSOR OF GAMMA RESPONSE 1"/>
    <property type="match status" value="1"/>
</dbReference>
<accession>A0ABQ7ZGN2</accession>
<dbReference type="PANTHER" id="PTHR31079">
    <property type="entry name" value="NAC DOMAIN-CONTAINING PROTEIN 73"/>
    <property type="match status" value="1"/>
</dbReference>
<evidence type="ECO:0008006" key="4">
    <source>
        <dbReference type="Google" id="ProtNLM"/>
    </source>
</evidence>
<feature type="non-terminal residue" evidence="2">
    <location>
        <position position="489"/>
    </location>
</feature>
<sequence>MVEAVLCGALFLLLNESGLGKGFSSIPWLLASLNLLDDGFSSINYKGGIGLASALYDLPSEGVVLLGERRFCHYFRILMEQRFVSICFYRNFFEADTDLQLVSSQAATVDIRRTKLFEKFVYALIRETPTMMLGRMTAVVAVLYGKIYVMGGCRADESTHWSEDQNWESLPDPGPEPPFSKIKAIDMASGASVELHNTSETVRDSLFFPEPYLSLKAWTCKQTKRELCVFMLETHIFRSKSCKIKIQLFVSKYALYSLLMSLQIKSWSGPSATKSENLFSESKNSRPRHGRHLFAKKAMVPDKLAELWVVDPERSKRRSWLVYSNSTATKITSASSQNDPHQVVWNGNPTKLCPNCHHVIDNSYEVDDWPGLPQGVKFDPSDPEIICHLLAKSGLLGLSSHPFINEFITTVNQDDGICSHILKTYQSSHFSDRTSLKHDGTASHFSIELSKLTAHELTSCIGWKVNGVQNMPLMSMEKSHEEEHSHIFF</sequence>
<dbReference type="InterPro" id="IPR036093">
    <property type="entry name" value="NAC_dom_sf"/>
</dbReference>
<proteinExistence type="predicted"/>